<evidence type="ECO:0000259" key="7">
    <source>
        <dbReference type="PROSITE" id="PS51074"/>
    </source>
</evidence>
<dbReference type="GO" id="GO:0016787">
    <property type="term" value="F:hydrolase activity"/>
    <property type="evidence" value="ECO:0007669"/>
    <property type="project" value="InterPro"/>
</dbReference>
<protein>
    <recommendedName>
        <fullName evidence="3">Diphthamide biosynthesis protein 4</fullName>
    </recommendedName>
</protein>
<feature type="domain" description="J" evidence="6">
    <location>
        <begin position="291"/>
        <end position="368"/>
    </location>
</feature>
<dbReference type="InterPro" id="IPR036869">
    <property type="entry name" value="J_dom_sf"/>
</dbReference>
<dbReference type="PRINTS" id="PR00625">
    <property type="entry name" value="JDOMAIN"/>
</dbReference>
<dbReference type="SMART" id="SM00271">
    <property type="entry name" value="DnaJ"/>
    <property type="match status" value="1"/>
</dbReference>
<dbReference type="SUPFAM" id="SSF46565">
    <property type="entry name" value="Chaperone J-domain"/>
    <property type="match status" value="1"/>
</dbReference>
<dbReference type="InterPro" id="IPR029058">
    <property type="entry name" value="AB_hydrolase_fold"/>
</dbReference>
<comment type="caution">
    <text evidence="8">The sequence shown here is derived from an EMBL/GenBank/DDBJ whole genome shotgun (WGS) entry which is preliminary data.</text>
</comment>
<dbReference type="PROSITE" id="PS51074">
    <property type="entry name" value="DPH_MB"/>
    <property type="match status" value="1"/>
</dbReference>
<dbReference type="InterPro" id="IPR007872">
    <property type="entry name" value="DPH_MB_dom"/>
</dbReference>
<dbReference type="Gene3D" id="3.10.660.10">
    <property type="entry name" value="DPH Zinc finger"/>
    <property type="match status" value="1"/>
</dbReference>
<organism evidence="8 9">
    <name type="scientific">Bondarzewia mesenterica</name>
    <dbReference type="NCBI Taxonomy" id="1095465"/>
    <lineage>
        <taxon>Eukaryota</taxon>
        <taxon>Fungi</taxon>
        <taxon>Dikarya</taxon>
        <taxon>Basidiomycota</taxon>
        <taxon>Agaricomycotina</taxon>
        <taxon>Agaricomycetes</taxon>
        <taxon>Russulales</taxon>
        <taxon>Bondarzewiaceae</taxon>
        <taxon>Bondarzewia</taxon>
    </lineage>
</organism>
<dbReference type="Proteomes" id="UP000310158">
    <property type="component" value="Unassembled WGS sequence"/>
</dbReference>
<dbReference type="SUPFAM" id="SSF144217">
    <property type="entry name" value="CSL zinc finger"/>
    <property type="match status" value="1"/>
</dbReference>
<proteinExistence type="inferred from homology"/>
<reference evidence="8 9" key="1">
    <citation type="submission" date="2019-02" db="EMBL/GenBank/DDBJ databases">
        <title>Genome sequencing of the rare red list fungi Bondarzewia mesenterica.</title>
        <authorList>
            <person name="Buettner E."/>
            <person name="Kellner H."/>
        </authorList>
    </citation>
    <scope>NUCLEOTIDE SEQUENCE [LARGE SCALE GENOMIC DNA]</scope>
    <source>
        <strain evidence="8 9">DSM 108281</strain>
    </source>
</reference>
<evidence type="ECO:0000256" key="3">
    <source>
        <dbReference type="ARBA" id="ARBA00021797"/>
    </source>
</evidence>
<dbReference type="InterPro" id="IPR001623">
    <property type="entry name" value="DnaJ_domain"/>
</dbReference>
<dbReference type="InterPro" id="IPR036671">
    <property type="entry name" value="DPH_MB_sf"/>
</dbReference>
<name>A0A4S4M4X8_9AGAM</name>
<keyword evidence="5" id="KW-0408">Iron</keyword>
<dbReference type="PROSITE" id="PS50076">
    <property type="entry name" value="DNAJ_2"/>
    <property type="match status" value="1"/>
</dbReference>
<dbReference type="AlphaFoldDB" id="A0A4S4M4X8"/>
<dbReference type="Gene3D" id="1.10.287.110">
    <property type="entry name" value="DnaJ domain"/>
    <property type="match status" value="1"/>
</dbReference>
<gene>
    <name evidence="8" type="ORF">EW146_g1122</name>
</gene>
<comment type="similarity">
    <text evidence="2">Belongs to the DPH4 family.</text>
</comment>
<sequence length="447" mass="49348">MSPEVKVLASPPGDCCVKTVQHSGNTVGTLVDIGGVNTYVSFPPMNEDQYPCILMYFSDIFSPLYINNKLTMDFYASKGYLVLGPDYFEGDSIANYLEGETGFSLRSGFDLEGWVSTKREKANELVPKFVEAVRAKYGRETTKYAAVGAIAHPTDLDEDHFRKAKKPIFLSCAEIDWSFPPAARHKAEELLAASSLKPEYHFQLFGHVEHGFAVRGDVSVPRIRWAKEESARGIIGWFDRFCKIICLCSAALKLFTYKSSWADNNLSRLVDLHSFVADKLDTPVLLVDEPDYYTLLSIPPTASPADIKAAYHHALLILHPDRNKKALLLSSPISPTNSSSTAIDIGRIKDAYQTLSTPKLRVEYDAALHLSRNGEGKGGPRPAQVISLEDFAEDEGMGVWSHPCRCGGVYRIGEQEMESGQHLIGCGSCSEVVWAGYEIIECDDGNG</sequence>
<dbReference type="EMBL" id="SGPL01000027">
    <property type="protein sequence ID" value="THH20179.1"/>
    <property type="molecule type" value="Genomic_DNA"/>
</dbReference>
<feature type="domain" description="DPH-type MB" evidence="7">
    <location>
        <begin position="382"/>
        <end position="438"/>
    </location>
</feature>
<keyword evidence="9" id="KW-1185">Reference proteome</keyword>
<dbReference type="Pfam" id="PF01738">
    <property type="entry name" value="DLH"/>
    <property type="match status" value="1"/>
</dbReference>
<dbReference type="CDD" id="cd06257">
    <property type="entry name" value="DnaJ"/>
    <property type="match status" value="1"/>
</dbReference>
<dbReference type="OrthoDB" id="1393670at2759"/>
<evidence type="ECO:0000256" key="4">
    <source>
        <dbReference type="ARBA" id="ARBA00022723"/>
    </source>
</evidence>
<evidence type="ECO:0000256" key="2">
    <source>
        <dbReference type="ARBA" id="ARBA00006169"/>
    </source>
</evidence>
<comment type="function">
    <text evidence="1">Required for the first step of diphthamide biosynthesis, the transfer of 3-amino-3-carboxypropyl from S-adenosyl-L-methionine to a histidine residue. Diphthamide is a post-translational modification of histidine which occurs in elongation factor 2.</text>
</comment>
<keyword evidence="4" id="KW-0479">Metal-binding</keyword>
<dbReference type="GO" id="GO:0046872">
    <property type="term" value="F:metal ion binding"/>
    <property type="evidence" value="ECO:0007669"/>
    <property type="project" value="UniProtKB-KW"/>
</dbReference>
<evidence type="ECO:0000313" key="9">
    <source>
        <dbReference type="Proteomes" id="UP000310158"/>
    </source>
</evidence>
<dbReference type="InterPro" id="IPR002925">
    <property type="entry name" value="Dienelactn_hydro"/>
</dbReference>
<accession>A0A4S4M4X8</accession>
<evidence type="ECO:0000313" key="8">
    <source>
        <dbReference type="EMBL" id="THH20179.1"/>
    </source>
</evidence>
<evidence type="ECO:0000259" key="6">
    <source>
        <dbReference type="PROSITE" id="PS50076"/>
    </source>
</evidence>
<dbReference type="SUPFAM" id="SSF53474">
    <property type="entry name" value="alpha/beta-Hydrolases"/>
    <property type="match status" value="1"/>
</dbReference>
<evidence type="ECO:0000256" key="1">
    <source>
        <dbReference type="ARBA" id="ARBA00003474"/>
    </source>
</evidence>
<dbReference type="Pfam" id="PF00226">
    <property type="entry name" value="DnaJ"/>
    <property type="match status" value="1"/>
</dbReference>
<dbReference type="Gene3D" id="3.40.50.1820">
    <property type="entry name" value="alpha/beta hydrolase"/>
    <property type="match status" value="1"/>
</dbReference>
<dbReference type="Pfam" id="PF05207">
    <property type="entry name" value="Zn_ribbon_CSL"/>
    <property type="match status" value="1"/>
</dbReference>
<evidence type="ECO:0000256" key="5">
    <source>
        <dbReference type="ARBA" id="ARBA00023004"/>
    </source>
</evidence>
<dbReference type="PANTHER" id="PTHR17630">
    <property type="entry name" value="DIENELACTONE HYDROLASE"/>
    <property type="match status" value="1"/>
</dbReference>
<dbReference type="PANTHER" id="PTHR17630:SF44">
    <property type="entry name" value="PROTEIN AIM2"/>
    <property type="match status" value="1"/>
</dbReference>